<dbReference type="GO" id="GO:0006427">
    <property type="term" value="P:histidyl-tRNA aminoacylation"/>
    <property type="evidence" value="ECO:0007669"/>
    <property type="project" value="UniProtKB-UniRule"/>
</dbReference>
<dbReference type="PANTHER" id="PTHR43707:SF1">
    <property type="entry name" value="HISTIDINE--TRNA LIGASE, MITOCHONDRIAL-RELATED"/>
    <property type="match status" value="1"/>
</dbReference>
<feature type="domain" description="Aminoacyl-transfer RNA synthetases class-II family profile" evidence="13">
    <location>
        <begin position="1"/>
        <end position="326"/>
    </location>
</feature>
<comment type="similarity">
    <text evidence="2 11">Belongs to the class-II aminoacyl-tRNA synthetase family.</text>
</comment>
<dbReference type="GO" id="GO:0005524">
    <property type="term" value="F:ATP binding"/>
    <property type="evidence" value="ECO:0007669"/>
    <property type="project" value="UniProtKB-UniRule"/>
</dbReference>
<dbReference type="CDD" id="cd00773">
    <property type="entry name" value="HisRS-like_core"/>
    <property type="match status" value="1"/>
</dbReference>
<proteinExistence type="inferred from homology"/>
<dbReference type="Gene3D" id="3.30.930.10">
    <property type="entry name" value="Bira Bifunctional Protein, Domain 2"/>
    <property type="match status" value="1"/>
</dbReference>
<dbReference type="CDD" id="cd00859">
    <property type="entry name" value="HisRS_anticodon"/>
    <property type="match status" value="1"/>
</dbReference>
<keyword evidence="9 11" id="KW-0030">Aminoacyl-tRNA synthetase</keyword>
<evidence type="ECO:0000313" key="15">
    <source>
        <dbReference type="Proteomes" id="UP000190409"/>
    </source>
</evidence>
<reference evidence="14 15" key="1">
    <citation type="submission" date="2017-01" db="EMBL/GenBank/DDBJ databases">
        <title>Complete Genome Sequence of Dolosigranulum pigrum isolated from a Patient with interstitial lung disease.</title>
        <authorList>
            <person name="Mukhopadhyay R."/>
            <person name="Joaquin J."/>
            <person name="Hogue R."/>
            <person name="Fitzgerald S."/>
            <person name="Jospin G."/>
            <person name="Eisen J.A."/>
            <person name="Chaturvedi V."/>
        </authorList>
    </citation>
    <scope>NUCLEOTIDE SEQUENCE [LARGE SCALE GENOMIC DNA]</scope>
    <source>
        <strain evidence="14 15">15S00348</strain>
    </source>
</reference>
<dbReference type="EC" id="6.1.1.21" evidence="11"/>
<dbReference type="HAMAP" id="MF_00127">
    <property type="entry name" value="His_tRNA_synth"/>
    <property type="match status" value="1"/>
</dbReference>
<feature type="binding site" evidence="12">
    <location>
        <begin position="263"/>
        <end position="264"/>
    </location>
    <ligand>
        <name>L-histidine</name>
        <dbReference type="ChEBI" id="CHEBI:57595"/>
    </ligand>
</feature>
<keyword evidence="5 11" id="KW-0436">Ligase</keyword>
<dbReference type="AlphaFoldDB" id="A0A1S8KM49"/>
<gene>
    <name evidence="11" type="primary">hisS</name>
    <name evidence="14" type="ORF">BWX42_02650</name>
</gene>
<evidence type="ECO:0000256" key="5">
    <source>
        <dbReference type="ARBA" id="ARBA00022598"/>
    </source>
</evidence>
<feature type="binding site" evidence="12">
    <location>
        <position position="114"/>
    </location>
    <ligand>
        <name>L-histidine</name>
        <dbReference type="ChEBI" id="CHEBI:57595"/>
    </ligand>
</feature>
<dbReference type="InterPro" id="IPR015807">
    <property type="entry name" value="His-tRNA-ligase"/>
</dbReference>
<dbReference type="InterPro" id="IPR004154">
    <property type="entry name" value="Anticodon-bd"/>
</dbReference>
<evidence type="ECO:0000256" key="3">
    <source>
        <dbReference type="ARBA" id="ARBA00011738"/>
    </source>
</evidence>
<feature type="binding site" evidence="12">
    <location>
        <position position="132"/>
    </location>
    <ligand>
        <name>L-histidine</name>
        <dbReference type="ChEBI" id="CHEBI:57595"/>
    </ligand>
</feature>
<evidence type="ECO:0000256" key="4">
    <source>
        <dbReference type="ARBA" id="ARBA00022490"/>
    </source>
</evidence>
<evidence type="ECO:0000256" key="8">
    <source>
        <dbReference type="ARBA" id="ARBA00022917"/>
    </source>
</evidence>
<keyword evidence="7 11" id="KW-0067">ATP-binding</keyword>
<evidence type="ECO:0000256" key="7">
    <source>
        <dbReference type="ARBA" id="ARBA00022840"/>
    </source>
</evidence>
<dbReference type="GO" id="GO:0140096">
    <property type="term" value="F:catalytic activity, acting on a protein"/>
    <property type="evidence" value="ECO:0007669"/>
    <property type="project" value="UniProtKB-ARBA"/>
</dbReference>
<comment type="catalytic activity">
    <reaction evidence="10 11">
        <text>tRNA(His) + L-histidine + ATP = L-histidyl-tRNA(His) + AMP + diphosphate + H(+)</text>
        <dbReference type="Rhea" id="RHEA:17313"/>
        <dbReference type="Rhea" id="RHEA-COMP:9665"/>
        <dbReference type="Rhea" id="RHEA-COMP:9689"/>
        <dbReference type="ChEBI" id="CHEBI:15378"/>
        <dbReference type="ChEBI" id="CHEBI:30616"/>
        <dbReference type="ChEBI" id="CHEBI:33019"/>
        <dbReference type="ChEBI" id="CHEBI:57595"/>
        <dbReference type="ChEBI" id="CHEBI:78442"/>
        <dbReference type="ChEBI" id="CHEBI:78527"/>
        <dbReference type="ChEBI" id="CHEBI:456215"/>
        <dbReference type="EC" id="6.1.1.21"/>
    </reaction>
</comment>
<dbReference type="Pfam" id="PF13393">
    <property type="entry name" value="tRNA-synt_His"/>
    <property type="match status" value="1"/>
</dbReference>
<feature type="binding site" evidence="12">
    <location>
        <begin position="81"/>
        <end position="83"/>
    </location>
    <ligand>
        <name>L-histidine</name>
        <dbReference type="ChEBI" id="CHEBI:57595"/>
    </ligand>
</feature>
<dbReference type="GO" id="GO:0005737">
    <property type="term" value="C:cytoplasm"/>
    <property type="evidence" value="ECO:0007669"/>
    <property type="project" value="UniProtKB-SubCell"/>
</dbReference>
<evidence type="ECO:0000256" key="6">
    <source>
        <dbReference type="ARBA" id="ARBA00022741"/>
    </source>
</evidence>
<dbReference type="InterPro" id="IPR033656">
    <property type="entry name" value="HisRS_anticodon"/>
</dbReference>
<sequence>MSYQKMKGTVDIFPSEASKWQYVEQVATDILRQYQFKEIRLPLFESFDLFARGVGESTDVVSKEMYDFYDKGDRHIALRPEGTAGAVRAFVENKYYGPEHHKPQKYYYIGPMFRYERPQSGRQRQFYQLGVEVFGSKNPATDVETMALAVDLFQSLGLERVRLVINSLGSNESRAAFRQALIDYLEPFSDQLSDDSKRRLHENPLRVLDSKAPEDKKIVANAPSVLDFLDEESAAHFSAVKEQLDLLNIPYEVDANMVRGLDYYNDTVFEVITDHEKFGANTTIAGGGRYDGLVETVGGPATPAFGFGFGLERLLMLMEYSNVQFPADPQLDVFIVTIGQRASTEATKLAHALRQRGLLVEREFMNRKPGTQFKSADKLNARFTFTLGDRELEKNTVNVKNMATGQELSMDLADVYSKDFRENFQEIKDELK</sequence>
<feature type="binding site" evidence="12">
    <location>
        <position position="259"/>
    </location>
    <ligand>
        <name>L-histidine</name>
        <dbReference type="ChEBI" id="CHEBI:57595"/>
    </ligand>
</feature>
<dbReference type="InterPro" id="IPR045864">
    <property type="entry name" value="aa-tRNA-synth_II/BPL/LPL"/>
</dbReference>
<keyword evidence="8 11" id="KW-0648">Protein biosynthesis</keyword>
<feature type="binding site" evidence="12">
    <location>
        <position position="128"/>
    </location>
    <ligand>
        <name>L-histidine</name>
        <dbReference type="ChEBI" id="CHEBI:57595"/>
    </ligand>
</feature>
<name>A0A1S8KM49_9LACT</name>
<evidence type="ECO:0000256" key="11">
    <source>
        <dbReference type="HAMAP-Rule" id="MF_00127"/>
    </source>
</evidence>
<dbReference type="EMBL" id="MUYF01000003">
    <property type="protein sequence ID" value="OOL80819.1"/>
    <property type="molecule type" value="Genomic_DNA"/>
</dbReference>
<dbReference type="Proteomes" id="UP000190409">
    <property type="component" value="Unassembled WGS sequence"/>
</dbReference>
<comment type="caution">
    <text evidence="14">The sequence shown here is derived from an EMBL/GenBank/DDBJ whole genome shotgun (WGS) entry which is preliminary data.</text>
</comment>
<comment type="subcellular location">
    <subcellularLocation>
        <location evidence="1 11">Cytoplasm</location>
    </subcellularLocation>
</comment>
<dbReference type="GO" id="GO:0016740">
    <property type="term" value="F:transferase activity"/>
    <property type="evidence" value="ECO:0007669"/>
    <property type="project" value="UniProtKB-ARBA"/>
</dbReference>
<organism evidence="14 15">
    <name type="scientific">Dolosigranulum pigrum</name>
    <dbReference type="NCBI Taxonomy" id="29394"/>
    <lineage>
        <taxon>Bacteria</taxon>
        <taxon>Bacillati</taxon>
        <taxon>Bacillota</taxon>
        <taxon>Bacilli</taxon>
        <taxon>Lactobacillales</taxon>
        <taxon>Carnobacteriaceae</taxon>
        <taxon>Dolosigranulum</taxon>
    </lineage>
</organism>
<evidence type="ECO:0000256" key="12">
    <source>
        <dbReference type="PIRSR" id="PIRSR001549-1"/>
    </source>
</evidence>
<evidence type="ECO:0000256" key="9">
    <source>
        <dbReference type="ARBA" id="ARBA00023146"/>
    </source>
</evidence>
<dbReference type="PROSITE" id="PS50862">
    <property type="entry name" value="AA_TRNA_LIGASE_II"/>
    <property type="match status" value="1"/>
</dbReference>
<dbReference type="Gene3D" id="3.40.50.800">
    <property type="entry name" value="Anticodon-binding domain"/>
    <property type="match status" value="1"/>
</dbReference>
<accession>A0A1S8KM49</accession>
<dbReference type="SUPFAM" id="SSF55681">
    <property type="entry name" value="Class II aaRS and biotin synthetases"/>
    <property type="match status" value="1"/>
</dbReference>
<dbReference type="InterPro" id="IPR036621">
    <property type="entry name" value="Anticodon-bd_dom_sf"/>
</dbReference>
<dbReference type="Pfam" id="PF03129">
    <property type="entry name" value="HGTP_anticodon"/>
    <property type="match status" value="1"/>
</dbReference>
<protein>
    <recommendedName>
        <fullName evidence="11">Histidine--tRNA ligase</fullName>
        <ecNumber evidence="11">6.1.1.21</ecNumber>
    </recommendedName>
    <alternativeName>
        <fullName evidence="11">Histidyl-tRNA synthetase</fullName>
        <shortName evidence="11">HisRS</shortName>
    </alternativeName>
</protein>
<dbReference type="InterPro" id="IPR004516">
    <property type="entry name" value="HisRS/HisZ"/>
</dbReference>
<keyword evidence="4 11" id="KW-0963">Cytoplasm</keyword>
<evidence type="ECO:0000256" key="2">
    <source>
        <dbReference type="ARBA" id="ARBA00008226"/>
    </source>
</evidence>
<dbReference type="FunFam" id="3.30.930.10:FF:000005">
    <property type="entry name" value="Histidine--tRNA ligase"/>
    <property type="match status" value="1"/>
</dbReference>
<evidence type="ECO:0000256" key="10">
    <source>
        <dbReference type="ARBA" id="ARBA00047639"/>
    </source>
</evidence>
<comment type="subunit">
    <text evidence="3 11">Homodimer.</text>
</comment>
<dbReference type="SUPFAM" id="SSF52954">
    <property type="entry name" value="Class II aaRS ABD-related"/>
    <property type="match status" value="1"/>
</dbReference>
<evidence type="ECO:0000313" key="14">
    <source>
        <dbReference type="EMBL" id="OOL80819.1"/>
    </source>
</evidence>
<dbReference type="PANTHER" id="PTHR43707">
    <property type="entry name" value="HISTIDYL-TRNA SYNTHETASE"/>
    <property type="match status" value="1"/>
</dbReference>
<dbReference type="NCBIfam" id="TIGR00442">
    <property type="entry name" value="hisS"/>
    <property type="match status" value="1"/>
</dbReference>
<dbReference type="GO" id="GO:0004821">
    <property type="term" value="F:histidine-tRNA ligase activity"/>
    <property type="evidence" value="ECO:0007669"/>
    <property type="project" value="UniProtKB-UniRule"/>
</dbReference>
<evidence type="ECO:0000256" key="1">
    <source>
        <dbReference type="ARBA" id="ARBA00004496"/>
    </source>
</evidence>
<evidence type="ECO:0000259" key="13">
    <source>
        <dbReference type="PROSITE" id="PS50862"/>
    </source>
</evidence>
<dbReference type="InterPro" id="IPR041715">
    <property type="entry name" value="HisRS-like_core"/>
</dbReference>
<dbReference type="PIRSF" id="PIRSF001549">
    <property type="entry name" value="His-tRNA_synth"/>
    <property type="match status" value="1"/>
</dbReference>
<keyword evidence="6 11" id="KW-0547">Nucleotide-binding</keyword>
<dbReference type="InterPro" id="IPR006195">
    <property type="entry name" value="aa-tRNA-synth_II"/>
</dbReference>